<evidence type="ECO:0000313" key="3">
    <source>
        <dbReference type="Proteomes" id="UP000218083"/>
    </source>
</evidence>
<reference evidence="2 3" key="1">
    <citation type="submission" date="2017-08" db="EMBL/GenBank/DDBJ databases">
        <title>The strain WRN001 was isolated from Binhai saline alkaline soil, Tianjin, China.</title>
        <authorList>
            <person name="Liu D."/>
            <person name="Zhang G."/>
        </authorList>
    </citation>
    <scope>NUCLEOTIDE SEQUENCE [LARGE SCALE GENOMIC DNA]</scope>
    <source>
        <strain evidence="2 3">WN019</strain>
    </source>
</reference>
<dbReference type="EMBL" id="NSKC01000001">
    <property type="protein sequence ID" value="PAU85543.1"/>
    <property type="molecule type" value="Genomic_DNA"/>
</dbReference>
<proteinExistence type="predicted"/>
<comment type="caution">
    <text evidence="2">The sequence shown here is derived from an EMBL/GenBank/DDBJ whole genome shotgun (WGS) entry which is preliminary data.</text>
</comment>
<protein>
    <submittedName>
        <fullName evidence="2">Uncharacterized protein</fullName>
    </submittedName>
</protein>
<name>A0A2A2FLU3_9EURY</name>
<keyword evidence="3" id="KW-1185">Reference proteome</keyword>
<sequence>MARTRALLTETEREHLRSKNTGPNQYQAVSRIRNRIHEELQTDVEVLRKHHPDLHAELEQVVCNGQE</sequence>
<gene>
    <name evidence="2" type="ORF">CK500_02420</name>
</gene>
<evidence type="ECO:0000256" key="1">
    <source>
        <dbReference type="SAM" id="MobiDB-lite"/>
    </source>
</evidence>
<organism evidence="2 3">
    <name type="scientific">Halorubrum salipaludis</name>
    <dbReference type="NCBI Taxonomy" id="2032630"/>
    <lineage>
        <taxon>Archaea</taxon>
        <taxon>Methanobacteriati</taxon>
        <taxon>Methanobacteriota</taxon>
        <taxon>Stenosarchaea group</taxon>
        <taxon>Halobacteria</taxon>
        <taxon>Halobacteriales</taxon>
        <taxon>Haloferacaceae</taxon>
        <taxon>Halorubrum</taxon>
    </lineage>
</organism>
<accession>A0A2A2FLU3</accession>
<dbReference type="AlphaFoldDB" id="A0A2A2FLU3"/>
<dbReference type="Proteomes" id="UP000218083">
    <property type="component" value="Unassembled WGS sequence"/>
</dbReference>
<feature type="region of interest" description="Disordered" evidence="1">
    <location>
        <begin position="1"/>
        <end position="27"/>
    </location>
</feature>
<evidence type="ECO:0000313" key="2">
    <source>
        <dbReference type="EMBL" id="PAU85543.1"/>
    </source>
</evidence>